<feature type="transmembrane region" description="Helical" evidence="2">
    <location>
        <begin position="74"/>
        <end position="95"/>
    </location>
</feature>
<keyword evidence="4" id="KW-1185">Reference proteome</keyword>
<dbReference type="InterPro" id="IPR019051">
    <property type="entry name" value="Trp_biosyn_TM_oprn/chp"/>
</dbReference>
<feature type="region of interest" description="Disordered" evidence="1">
    <location>
        <begin position="170"/>
        <end position="190"/>
    </location>
</feature>
<comment type="caution">
    <text evidence="3">The sequence shown here is derived from an EMBL/GenBank/DDBJ whole genome shotgun (WGS) entry which is preliminary data.</text>
</comment>
<dbReference type="RefSeq" id="WP_305002386.1">
    <property type="nucleotide sequence ID" value="NZ_JAUQUB010000001.1"/>
</dbReference>
<dbReference type="EMBL" id="JAUQUB010000001">
    <property type="protein sequence ID" value="MDO7882000.1"/>
    <property type="molecule type" value="Genomic_DNA"/>
</dbReference>
<feature type="transmembrane region" description="Helical" evidence="2">
    <location>
        <begin position="130"/>
        <end position="151"/>
    </location>
</feature>
<protein>
    <submittedName>
        <fullName evidence="3">Trp biosynthesis-associated membrane protein</fullName>
    </submittedName>
</protein>
<feature type="transmembrane region" description="Helical" evidence="2">
    <location>
        <begin position="7"/>
        <end position="26"/>
    </location>
</feature>
<proteinExistence type="predicted"/>
<dbReference type="Pfam" id="PF09534">
    <property type="entry name" value="Trp_oprn_chp"/>
    <property type="match status" value="1"/>
</dbReference>
<keyword evidence="2" id="KW-1133">Transmembrane helix</keyword>
<reference evidence="3 4" key="1">
    <citation type="submission" date="2023-07" db="EMBL/GenBank/DDBJ databases">
        <title>Protaetiibacter sp. nov WY-16 isolated from soil.</title>
        <authorList>
            <person name="Liu B."/>
            <person name="Wan Y."/>
        </authorList>
    </citation>
    <scope>NUCLEOTIDE SEQUENCE [LARGE SCALE GENOMIC DNA]</scope>
    <source>
        <strain evidence="3 4">WY-16</strain>
    </source>
</reference>
<evidence type="ECO:0000313" key="4">
    <source>
        <dbReference type="Proteomes" id="UP001241072"/>
    </source>
</evidence>
<gene>
    <name evidence="3" type="ORF">Q5716_07135</name>
</gene>
<sequence>MTGQRVKLAILLGGLIASGLVLVGWTQSWFALELSSGPSLAVTGDVAAGGLAALALSGLALGAALAIAGPVFRVILGALEVAIGGLVTLSAALAITDPVRASLTAITAATGESGEESARQLVSEVTATPWPALALALGVVLALLGLLVVITSRRWPLSSRKYQAARLEPAESERSAVGDWDALSDGRDPT</sequence>
<accession>A0ABT9BLX5</accession>
<name>A0ABT9BLX5_9MICO</name>
<evidence type="ECO:0000313" key="3">
    <source>
        <dbReference type="EMBL" id="MDO7882000.1"/>
    </source>
</evidence>
<evidence type="ECO:0000256" key="1">
    <source>
        <dbReference type="SAM" id="MobiDB-lite"/>
    </source>
</evidence>
<keyword evidence="2" id="KW-0812">Transmembrane</keyword>
<feature type="transmembrane region" description="Helical" evidence="2">
    <location>
        <begin position="46"/>
        <end position="67"/>
    </location>
</feature>
<dbReference type="Proteomes" id="UP001241072">
    <property type="component" value="Unassembled WGS sequence"/>
</dbReference>
<evidence type="ECO:0000256" key="2">
    <source>
        <dbReference type="SAM" id="Phobius"/>
    </source>
</evidence>
<organism evidence="3 4">
    <name type="scientific">Antiquaquibacter soli</name>
    <dbReference type="NCBI Taxonomy" id="3064523"/>
    <lineage>
        <taxon>Bacteria</taxon>
        <taxon>Bacillati</taxon>
        <taxon>Actinomycetota</taxon>
        <taxon>Actinomycetes</taxon>
        <taxon>Micrococcales</taxon>
        <taxon>Microbacteriaceae</taxon>
        <taxon>Antiquaquibacter</taxon>
    </lineage>
</organism>
<keyword evidence="2" id="KW-0472">Membrane</keyword>